<keyword evidence="1" id="KW-0479">Metal-binding</keyword>
<dbReference type="EMBL" id="OV696686">
    <property type="protein sequence ID" value="CAH1226818.1"/>
    <property type="molecule type" value="Genomic_DNA"/>
</dbReference>
<feature type="compositionally biased region" description="Basic residues" evidence="7">
    <location>
        <begin position="158"/>
        <end position="170"/>
    </location>
</feature>
<feature type="domain" description="C2H2-type" evidence="8">
    <location>
        <begin position="140"/>
        <end position="168"/>
    </location>
</feature>
<proteinExistence type="predicted"/>
<evidence type="ECO:0000256" key="7">
    <source>
        <dbReference type="SAM" id="MobiDB-lite"/>
    </source>
</evidence>
<keyword evidence="3 6" id="KW-0863">Zinc-finger</keyword>
<dbReference type="GO" id="GO:0008270">
    <property type="term" value="F:zinc ion binding"/>
    <property type="evidence" value="ECO:0007669"/>
    <property type="project" value="UniProtKB-KW"/>
</dbReference>
<gene>
    <name evidence="9" type="primary">REST</name>
    <name evidence="9" type="ORF">BLAG_LOCUS361</name>
</gene>
<feature type="domain" description="C2H2-type" evidence="8">
    <location>
        <begin position="55"/>
        <end position="82"/>
    </location>
</feature>
<keyword evidence="10" id="KW-1185">Reference proteome</keyword>
<dbReference type="GO" id="GO:0005634">
    <property type="term" value="C:nucleus"/>
    <property type="evidence" value="ECO:0007669"/>
    <property type="project" value="TreeGrafter"/>
</dbReference>
<dbReference type="GO" id="GO:0001228">
    <property type="term" value="F:DNA-binding transcription activator activity, RNA polymerase II-specific"/>
    <property type="evidence" value="ECO:0007669"/>
    <property type="project" value="TreeGrafter"/>
</dbReference>
<dbReference type="PANTHER" id="PTHR24393:SF163">
    <property type="entry name" value="GASTRULA ZINC FINGER PROTEIN XLCGF7.1-LIKE"/>
    <property type="match status" value="1"/>
</dbReference>
<dbReference type="InterPro" id="IPR036236">
    <property type="entry name" value="Znf_C2H2_sf"/>
</dbReference>
<feature type="region of interest" description="Disordered" evidence="7">
    <location>
        <begin position="397"/>
        <end position="417"/>
    </location>
</feature>
<organism evidence="9 10">
    <name type="scientific">Branchiostoma lanceolatum</name>
    <name type="common">Common lancelet</name>
    <name type="synonym">Amphioxus lanceolatum</name>
    <dbReference type="NCBI Taxonomy" id="7740"/>
    <lineage>
        <taxon>Eukaryota</taxon>
        <taxon>Metazoa</taxon>
        <taxon>Chordata</taxon>
        <taxon>Cephalochordata</taxon>
        <taxon>Leptocardii</taxon>
        <taxon>Amphioxiformes</taxon>
        <taxon>Branchiostomatidae</taxon>
        <taxon>Branchiostoma</taxon>
    </lineage>
</organism>
<feature type="compositionally biased region" description="Low complexity" evidence="7">
    <location>
        <begin position="190"/>
        <end position="203"/>
    </location>
</feature>
<dbReference type="OrthoDB" id="8922241at2759"/>
<keyword evidence="5" id="KW-0539">Nucleus</keyword>
<dbReference type="Proteomes" id="UP000838412">
    <property type="component" value="Chromosome 1"/>
</dbReference>
<dbReference type="PROSITE" id="PS50157">
    <property type="entry name" value="ZINC_FINGER_C2H2_2"/>
    <property type="match status" value="4"/>
</dbReference>
<accession>A0A8J9YPF2</accession>
<evidence type="ECO:0000313" key="10">
    <source>
        <dbReference type="Proteomes" id="UP000838412"/>
    </source>
</evidence>
<dbReference type="FunFam" id="3.30.160.60:FF:000446">
    <property type="entry name" value="Zinc finger protein"/>
    <property type="match status" value="1"/>
</dbReference>
<protein>
    <submittedName>
        <fullName evidence="9">REST protein</fullName>
    </submittedName>
</protein>
<evidence type="ECO:0000256" key="2">
    <source>
        <dbReference type="ARBA" id="ARBA00022737"/>
    </source>
</evidence>
<evidence type="ECO:0000256" key="5">
    <source>
        <dbReference type="ARBA" id="ARBA00023242"/>
    </source>
</evidence>
<dbReference type="PANTHER" id="PTHR24393">
    <property type="entry name" value="ZINC FINGER PROTEIN"/>
    <property type="match status" value="1"/>
</dbReference>
<feature type="domain" description="C2H2-type" evidence="8">
    <location>
        <begin position="83"/>
        <end position="111"/>
    </location>
</feature>
<evidence type="ECO:0000256" key="3">
    <source>
        <dbReference type="ARBA" id="ARBA00022771"/>
    </source>
</evidence>
<evidence type="ECO:0000256" key="4">
    <source>
        <dbReference type="ARBA" id="ARBA00022833"/>
    </source>
</evidence>
<dbReference type="AlphaFoldDB" id="A0A8J9YPF2"/>
<keyword evidence="4" id="KW-0862">Zinc</keyword>
<evidence type="ECO:0000256" key="6">
    <source>
        <dbReference type="PROSITE-ProRule" id="PRU00042"/>
    </source>
</evidence>
<evidence type="ECO:0000313" key="9">
    <source>
        <dbReference type="EMBL" id="CAH1226818.1"/>
    </source>
</evidence>
<evidence type="ECO:0000256" key="1">
    <source>
        <dbReference type="ARBA" id="ARBA00022723"/>
    </source>
</evidence>
<dbReference type="SUPFAM" id="SSF57667">
    <property type="entry name" value="beta-beta-alpha zinc fingers"/>
    <property type="match status" value="2"/>
</dbReference>
<name>A0A8J9YPF2_BRALA</name>
<dbReference type="GO" id="GO:0000978">
    <property type="term" value="F:RNA polymerase II cis-regulatory region sequence-specific DNA binding"/>
    <property type="evidence" value="ECO:0007669"/>
    <property type="project" value="TreeGrafter"/>
</dbReference>
<feature type="domain" description="C2H2-type" evidence="8">
    <location>
        <begin position="112"/>
        <end position="139"/>
    </location>
</feature>
<dbReference type="Pfam" id="PF00096">
    <property type="entry name" value="zf-C2H2"/>
    <property type="match status" value="1"/>
</dbReference>
<dbReference type="SMART" id="SM00355">
    <property type="entry name" value="ZnF_C2H2"/>
    <property type="match status" value="4"/>
</dbReference>
<dbReference type="FunFam" id="3.30.160.60:FF:002804">
    <property type="entry name" value="RE1-silencing transcription factor"/>
    <property type="match status" value="1"/>
</dbReference>
<reference evidence="9" key="1">
    <citation type="submission" date="2022-01" db="EMBL/GenBank/DDBJ databases">
        <authorList>
            <person name="Braso-Vives M."/>
        </authorList>
    </citation>
    <scope>NUCLEOTIDE SEQUENCE</scope>
</reference>
<keyword evidence="2" id="KW-0677">Repeat</keyword>
<evidence type="ECO:0000259" key="8">
    <source>
        <dbReference type="PROSITE" id="PS50157"/>
    </source>
</evidence>
<dbReference type="InterPro" id="IPR013087">
    <property type="entry name" value="Znf_C2H2_type"/>
</dbReference>
<dbReference type="Gene3D" id="3.30.160.60">
    <property type="entry name" value="Classic Zinc Finger"/>
    <property type="match status" value="3"/>
</dbReference>
<feature type="compositionally biased region" description="Low complexity" evidence="7">
    <location>
        <begin position="210"/>
        <end position="225"/>
    </location>
</feature>
<feature type="region of interest" description="Disordered" evidence="7">
    <location>
        <begin position="158"/>
        <end position="236"/>
    </location>
</feature>
<sequence length="429" mass="48978">MFKTRRRRSHKTRDLILAACLNHRKNVTKMPAAVRSGAGASGKMARGNSKVRPVYRCEQCDYDTTHKGHLMEHQRTHTGERPHKCTMCKYTGSSKGHLASHMRKKHPEYKPYKCNQCDFVGNFSRDLVAHRWKHTGEQPIFCTECDYATPCKANMTAHYKRKHPGKRPTRSVRPSKTIPRSAIDESVPLPSSSTRSPMPYSMYPSPPPEVETTVEYPSSTSSTSEDYASRSNSPAMSHCDSPFFNNADPQQQQHNEFNFYDEHYNNKKPSMIENVMSHEEFQNKLPAFATFSKTDMPPNFSLNVKRETAADCEFSAPMQTDVQVHPGFDSSWWQSSVLTPPAEEFQPTSDHFSWSLQNLAPFCDQIDDPYSIHDSMQLPQIAKSILRDFDASSHFIPVNPERHSSKPSGSGRPYSPYDEIDVLELERYL</sequence>